<dbReference type="Proteomes" id="UP000032232">
    <property type="component" value="Unassembled WGS sequence"/>
</dbReference>
<comment type="catalytic activity">
    <reaction evidence="6">
        <text>N(6)-[(R)-lipoyl]-L-lysyl-[protein] + pyruvate + H(+) = N(6)-[(R)-S(8)-acetyldihydrolipoyl]-L-lysyl-[protein] + CO2</text>
        <dbReference type="Rhea" id="RHEA:19189"/>
        <dbReference type="Rhea" id="RHEA-COMP:10474"/>
        <dbReference type="Rhea" id="RHEA-COMP:10478"/>
        <dbReference type="ChEBI" id="CHEBI:15361"/>
        <dbReference type="ChEBI" id="CHEBI:15378"/>
        <dbReference type="ChEBI" id="CHEBI:16526"/>
        <dbReference type="ChEBI" id="CHEBI:83099"/>
        <dbReference type="ChEBI" id="CHEBI:83111"/>
        <dbReference type="EC" id="1.2.4.1"/>
    </reaction>
</comment>
<evidence type="ECO:0000256" key="7">
    <source>
        <dbReference type="PIRSR" id="PIRSR000156-1"/>
    </source>
</evidence>
<dbReference type="Gene3D" id="3.40.50.970">
    <property type="match status" value="2"/>
</dbReference>
<feature type="binding site" evidence="7">
    <location>
        <position position="159"/>
    </location>
    <ligand>
        <name>Mg(2+)</name>
        <dbReference type="ChEBI" id="CHEBI:18420"/>
    </ligand>
</feature>
<evidence type="ECO:0000313" key="9">
    <source>
        <dbReference type="EMBL" id="KIT14771.1"/>
    </source>
</evidence>
<comment type="cofactor">
    <cofactor evidence="1 7">
        <name>Mg(2+)</name>
        <dbReference type="ChEBI" id="CHEBI:18420"/>
    </cofactor>
</comment>
<evidence type="ECO:0000256" key="1">
    <source>
        <dbReference type="ARBA" id="ARBA00001946"/>
    </source>
</evidence>
<accession>A0A0D1ECW4</accession>
<name>A0A0D1ECW4_9RHOB</name>
<evidence type="ECO:0000256" key="6">
    <source>
        <dbReference type="ARBA" id="ARBA00051231"/>
    </source>
</evidence>
<dbReference type="PATRIC" id="fig|935700.4.peg.3617"/>
<dbReference type="SMART" id="SM00861">
    <property type="entry name" value="Transket_pyr"/>
    <property type="match status" value="1"/>
</dbReference>
<dbReference type="InterPro" id="IPR051157">
    <property type="entry name" value="PDH/Transketolase"/>
</dbReference>
<gene>
    <name evidence="9" type="primary">aceE</name>
    <name evidence="9" type="ORF">jaqu_35090</name>
</gene>
<comment type="function">
    <text evidence="3">Component of the pyruvate dehydrogenase (PDH) complex, that catalyzes the overall conversion of pyruvate to acetyl-CoA and CO(2).</text>
</comment>
<proteinExistence type="inferred from homology"/>
<dbReference type="SUPFAM" id="SSF52518">
    <property type="entry name" value="Thiamin diphosphate-binding fold (THDP-binding)"/>
    <property type="match status" value="2"/>
</dbReference>
<dbReference type="PANTHER" id="PTHR43825">
    <property type="entry name" value="PYRUVATE DEHYDROGENASE E1 COMPONENT"/>
    <property type="match status" value="1"/>
</dbReference>
<dbReference type="AlphaFoldDB" id="A0A0D1ECW4"/>
<dbReference type="InterPro" id="IPR029061">
    <property type="entry name" value="THDP-binding"/>
</dbReference>
<dbReference type="PANTHER" id="PTHR43825:SF4">
    <property type="entry name" value="PYRUVATE DEHYDROGENASE E1 COMPONENT"/>
    <property type="match status" value="1"/>
</dbReference>
<evidence type="ECO:0000313" key="10">
    <source>
        <dbReference type="Proteomes" id="UP000032232"/>
    </source>
</evidence>
<dbReference type="GO" id="GO:0004739">
    <property type="term" value="F:pyruvate dehydrogenase (acetyl-transferring) activity"/>
    <property type="evidence" value="ECO:0007669"/>
    <property type="project" value="UniProtKB-EC"/>
</dbReference>
<dbReference type="Gene3D" id="3.40.50.920">
    <property type="match status" value="1"/>
</dbReference>
<dbReference type="InterPro" id="IPR005474">
    <property type="entry name" value="Transketolase_N"/>
</dbReference>
<comment type="cofactor">
    <cofactor evidence="2">
        <name>thiamine diphosphate</name>
        <dbReference type="ChEBI" id="CHEBI:58937"/>
    </cofactor>
</comment>
<evidence type="ECO:0000256" key="5">
    <source>
        <dbReference type="ARBA" id="ARBA00017172"/>
    </source>
</evidence>
<keyword evidence="10" id="KW-1185">Reference proteome</keyword>
<dbReference type="RefSeq" id="WP_043920280.1">
    <property type="nucleotide sequence ID" value="NZ_FZPF01000019.1"/>
</dbReference>
<feature type="binding site" evidence="7">
    <location>
        <position position="189"/>
    </location>
    <ligand>
        <name>Mg(2+)</name>
        <dbReference type="ChEBI" id="CHEBI:18420"/>
    </ligand>
</feature>
<dbReference type="InterPro" id="IPR009014">
    <property type="entry name" value="Transketo_C/PFOR_II"/>
</dbReference>
<organism evidence="9 10">
    <name type="scientific">Jannaschia aquimarina</name>
    <dbReference type="NCBI Taxonomy" id="935700"/>
    <lineage>
        <taxon>Bacteria</taxon>
        <taxon>Pseudomonadati</taxon>
        <taxon>Pseudomonadota</taxon>
        <taxon>Alphaproteobacteria</taxon>
        <taxon>Rhodobacterales</taxon>
        <taxon>Roseobacteraceae</taxon>
        <taxon>Jannaschia</taxon>
    </lineage>
</organism>
<keyword evidence="7" id="KW-0460">Magnesium</keyword>
<keyword evidence="7" id="KW-0479">Metal-binding</keyword>
<dbReference type="PIRSF" id="PIRSF000156">
    <property type="entry name" value="Pyruvate_dh_E1"/>
    <property type="match status" value="1"/>
</dbReference>
<dbReference type="Pfam" id="PF00456">
    <property type="entry name" value="Transketolase_N"/>
    <property type="match status" value="1"/>
</dbReference>
<reference evidence="9 10" key="1">
    <citation type="submission" date="2015-02" db="EMBL/GenBank/DDBJ databases">
        <title>Genome Sequence of Jannaschia aquimarina DSM28248, a member of the Roseobacter clade.</title>
        <authorList>
            <person name="Voget S."/>
            <person name="Daniel R."/>
        </authorList>
    </citation>
    <scope>NUCLEOTIDE SEQUENCE [LARGE SCALE GENOMIC DNA]</scope>
    <source>
        <strain evidence="9 10">GSW-M26</strain>
    </source>
</reference>
<dbReference type="OrthoDB" id="9773339at2"/>
<comment type="caution">
    <text evidence="9">The sequence shown here is derived from an EMBL/GenBank/DDBJ whole genome shotgun (WGS) entry which is preliminary data.</text>
</comment>
<dbReference type="EMBL" id="JYFE01000063">
    <property type="protein sequence ID" value="KIT14771.1"/>
    <property type="molecule type" value="Genomic_DNA"/>
</dbReference>
<evidence type="ECO:0000256" key="4">
    <source>
        <dbReference type="ARBA" id="ARBA00007131"/>
    </source>
</evidence>
<evidence type="ECO:0000256" key="3">
    <source>
        <dbReference type="ARBA" id="ARBA00003157"/>
    </source>
</evidence>
<evidence type="ECO:0000259" key="8">
    <source>
        <dbReference type="SMART" id="SM00861"/>
    </source>
</evidence>
<sequence>MTDHPLDPVARAALWLSHWTIHQANHVRPKAEAEGEVKVGGHQASSASMVQILTALYGHSLRPEDRVAVKPHASPVFHALHYMAGNIDRDRLERFRGWGGAQSYPSRTKDVDDVDFSTGSVGLGVAITSFASLVQDWLHAKDHACPDWPMGRMVALVGDAELDEGNVYEALQEGWKHDLRNVWWVVDYNRQSLDGVVREGLWERVEKVFDAFGWRVLRLRHGALQRAAFAEPGGAALRAWIEACPNADYSALTYQGGAAWRTRLMDDLGDQGEVTALIEARDDADLAALMENLGGHCLGTLCQAFDAATEDDVPTVFLAYTVKGWGTPLAGHKDNHAGLMTKAQFADWQAAMGVAESAEWDMPAAAETLRAAPFFARGPRRLTAPAVPVGLAIDVPDAEISTQAAFGKVMDGIARAGGPLADAILTTAPDVTVSTNLGAWVNRRGLFAREDRADVFAEARVPSTQKWRFGPGGSHIELGIAEMNLFLLLGAAGLSHSLFGRRVLPVGTLYDPFVSRGLDALNYACYMDARFMVVGTPSGVSLAPEGGAHQSIAQPLIGLSQDGLAAFEPAFADETAEIMAWAFDYMQRDGDAGPDPHTWLRDATGGSVYLRLSTRPLEQPGIRADKDWRQGVVDGAYWWRPPTGRTTTVIAYQGAVADQALAAAHRIATPGRDVAVLAVTSADRLNAGWTAAQAAWRAGQGATSLIKRLLAPVPRDAQLVTVLDGHPATLAWLGAVHGHRTTSLGVEHFGQTGTVADLYRHFGIDADGIVRAARA</sequence>
<feature type="domain" description="Transketolase-like pyrimidine-binding" evidence="8">
    <location>
        <begin position="400"/>
        <end position="619"/>
    </location>
</feature>
<feature type="binding site" evidence="7">
    <location>
        <position position="191"/>
    </location>
    <ligand>
        <name>Mg(2+)</name>
        <dbReference type="ChEBI" id="CHEBI:18420"/>
    </ligand>
</feature>
<keyword evidence="9" id="KW-0560">Oxidoreductase</keyword>
<dbReference type="STRING" id="935700.jaqu_35090"/>
<evidence type="ECO:0000256" key="2">
    <source>
        <dbReference type="ARBA" id="ARBA00001964"/>
    </source>
</evidence>
<comment type="similarity">
    <text evidence="4">Belongs to the transketolase family.</text>
</comment>
<protein>
    <recommendedName>
        <fullName evidence="5">Pyruvate dehydrogenase E1 component</fullName>
    </recommendedName>
</protein>
<dbReference type="GO" id="GO:0046872">
    <property type="term" value="F:metal ion binding"/>
    <property type="evidence" value="ECO:0007669"/>
    <property type="project" value="UniProtKB-KW"/>
</dbReference>
<dbReference type="InterPro" id="IPR004660">
    <property type="entry name" value="PDH_E1"/>
</dbReference>
<dbReference type="SUPFAM" id="SSF52922">
    <property type="entry name" value="TK C-terminal domain-like"/>
    <property type="match status" value="1"/>
</dbReference>
<dbReference type="InterPro" id="IPR005475">
    <property type="entry name" value="Transketolase-like_Pyr-bd"/>
</dbReference>